<name>A0AAV4IM57_9GAST</name>
<keyword evidence="2" id="KW-1185">Reference proteome</keyword>
<gene>
    <name evidence="1" type="ORF">ElyMa_004835000</name>
</gene>
<evidence type="ECO:0000313" key="2">
    <source>
        <dbReference type="Proteomes" id="UP000762676"/>
    </source>
</evidence>
<dbReference type="EMBL" id="BMAT01009675">
    <property type="protein sequence ID" value="GFS11464.1"/>
    <property type="molecule type" value="Genomic_DNA"/>
</dbReference>
<dbReference type="InterPro" id="IPR009003">
    <property type="entry name" value="Peptidase_S1_PA"/>
</dbReference>
<accession>A0AAV4IM57</accession>
<protein>
    <recommendedName>
        <fullName evidence="3">Peptidase S1 domain-containing protein</fullName>
    </recommendedName>
</protein>
<dbReference type="AlphaFoldDB" id="A0AAV4IM57"/>
<comment type="caution">
    <text evidence="1">The sequence shown here is derived from an EMBL/GenBank/DDBJ whole genome shotgun (WGS) entry which is preliminary data.</text>
</comment>
<sequence>MDSYQSPADDDELSKYRGTNLLRSGTGFIWGVSDPVYNKPCPCGECGGKVIRPYIRKVDIRTACHVVYNTEEASKTAIDLFYDDQQCLLDGRMKTLDGRQMIKSRFYKDSCLMACVIHDAELDERINSALGCWYYDEPTPQDFCNIGLVSPVVNASHPILVISHPHGQPKRITAGHAIHQDNTTKPVLKYDADTCPGTSGAPVIVFDRNLREFRNPMFLSRVHCGGYVGPSTEQGGQLNIFQRLFNVLWGQKTILDQYNYGHEWSVGPEEFEDDLLRKG</sequence>
<dbReference type="Proteomes" id="UP000762676">
    <property type="component" value="Unassembled WGS sequence"/>
</dbReference>
<proteinExistence type="predicted"/>
<reference evidence="1 2" key="1">
    <citation type="journal article" date="2021" name="Elife">
        <title>Chloroplast acquisition without the gene transfer in kleptoplastic sea slugs, Plakobranchus ocellatus.</title>
        <authorList>
            <person name="Maeda T."/>
            <person name="Takahashi S."/>
            <person name="Yoshida T."/>
            <person name="Shimamura S."/>
            <person name="Takaki Y."/>
            <person name="Nagai Y."/>
            <person name="Toyoda A."/>
            <person name="Suzuki Y."/>
            <person name="Arimoto A."/>
            <person name="Ishii H."/>
            <person name="Satoh N."/>
            <person name="Nishiyama T."/>
            <person name="Hasebe M."/>
            <person name="Maruyama T."/>
            <person name="Minagawa J."/>
            <person name="Obokata J."/>
            <person name="Shigenobu S."/>
        </authorList>
    </citation>
    <scope>NUCLEOTIDE SEQUENCE [LARGE SCALE GENOMIC DNA]</scope>
</reference>
<organism evidence="1 2">
    <name type="scientific">Elysia marginata</name>
    <dbReference type="NCBI Taxonomy" id="1093978"/>
    <lineage>
        <taxon>Eukaryota</taxon>
        <taxon>Metazoa</taxon>
        <taxon>Spiralia</taxon>
        <taxon>Lophotrochozoa</taxon>
        <taxon>Mollusca</taxon>
        <taxon>Gastropoda</taxon>
        <taxon>Heterobranchia</taxon>
        <taxon>Euthyneura</taxon>
        <taxon>Panpulmonata</taxon>
        <taxon>Sacoglossa</taxon>
        <taxon>Placobranchoidea</taxon>
        <taxon>Plakobranchidae</taxon>
        <taxon>Elysia</taxon>
    </lineage>
</organism>
<dbReference type="SUPFAM" id="SSF50494">
    <property type="entry name" value="Trypsin-like serine proteases"/>
    <property type="match status" value="1"/>
</dbReference>
<evidence type="ECO:0000313" key="1">
    <source>
        <dbReference type="EMBL" id="GFS11464.1"/>
    </source>
</evidence>
<evidence type="ECO:0008006" key="3">
    <source>
        <dbReference type="Google" id="ProtNLM"/>
    </source>
</evidence>